<sequence length="314" mass="35108">MSMLGFECAGIYEEKPDDLARSIAAKYGIPMVSDRQALLADDIEIVGSSAIHSDKIALIELCEQYGKPIMLTKPAVINRSGYERLKQVVDRGIIQIGMMLMERMGPAEYTLKRRLEAGVLGDIVSIATRKPHRLTPKTRPPWFFDKQQNGAIINDLSVHEFDLLRWLTGKEIVASQGYMLKHILPEHPTFYDSASLQVKMESGIVAQLYLDWYTPEQSWTWGDCRIFITGTKGTAELRLSGDPLVAISPLFLITTYQEGLVSVELDTVPYTLCSDFIDRIEGRSDWVIGHADILAASLAAIQADESVTIIDRTK</sequence>
<organism evidence="2 3">
    <name type="scientific">Paenibacillus agricola</name>
    <dbReference type="NCBI Taxonomy" id="2716264"/>
    <lineage>
        <taxon>Bacteria</taxon>
        <taxon>Bacillati</taxon>
        <taxon>Bacillota</taxon>
        <taxon>Bacilli</taxon>
        <taxon>Bacillales</taxon>
        <taxon>Paenibacillaceae</taxon>
        <taxon>Paenibacillus</taxon>
    </lineage>
</organism>
<dbReference type="SUPFAM" id="SSF51735">
    <property type="entry name" value="NAD(P)-binding Rossmann-fold domains"/>
    <property type="match status" value="1"/>
</dbReference>
<dbReference type="InterPro" id="IPR036291">
    <property type="entry name" value="NAD(P)-bd_dom_sf"/>
</dbReference>
<dbReference type="SUPFAM" id="SSF55347">
    <property type="entry name" value="Glyceraldehyde-3-phosphate dehydrogenase-like, C-terminal domain"/>
    <property type="match status" value="1"/>
</dbReference>
<name>A0ABX0JFH1_9BACL</name>
<dbReference type="PANTHER" id="PTHR43377">
    <property type="entry name" value="BILIVERDIN REDUCTASE A"/>
    <property type="match status" value="1"/>
</dbReference>
<dbReference type="InterPro" id="IPR055170">
    <property type="entry name" value="GFO_IDH_MocA-like_dom"/>
</dbReference>
<reference evidence="2" key="1">
    <citation type="submission" date="2020-03" db="EMBL/GenBank/DDBJ databases">
        <title>Draft sequencing of Paenibacilllus sp. S3N08.</title>
        <authorList>
            <person name="Kim D.-U."/>
        </authorList>
    </citation>
    <scope>NUCLEOTIDE SEQUENCE</scope>
    <source>
        <strain evidence="2">S3N08</strain>
    </source>
</reference>
<protein>
    <submittedName>
        <fullName evidence="2">Gfo/Idh/MocA family oxidoreductase</fullName>
    </submittedName>
</protein>
<accession>A0ABX0JFH1</accession>
<evidence type="ECO:0000313" key="2">
    <source>
        <dbReference type="EMBL" id="NHN34907.1"/>
    </source>
</evidence>
<dbReference type="InterPro" id="IPR051450">
    <property type="entry name" value="Gfo/Idh/MocA_Oxidoreductases"/>
</dbReference>
<proteinExistence type="predicted"/>
<gene>
    <name evidence="2" type="ORF">G9U52_34765</name>
</gene>
<evidence type="ECO:0000313" key="3">
    <source>
        <dbReference type="Proteomes" id="UP001165962"/>
    </source>
</evidence>
<evidence type="ECO:0000259" key="1">
    <source>
        <dbReference type="Pfam" id="PF22725"/>
    </source>
</evidence>
<dbReference type="PANTHER" id="PTHR43377:SF1">
    <property type="entry name" value="BILIVERDIN REDUCTASE A"/>
    <property type="match status" value="1"/>
</dbReference>
<dbReference type="Proteomes" id="UP001165962">
    <property type="component" value="Unassembled WGS sequence"/>
</dbReference>
<keyword evidence="3" id="KW-1185">Reference proteome</keyword>
<feature type="domain" description="GFO/IDH/MocA-like oxidoreductase" evidence="1">
    <location>
        <begin position="110"/>
        <end position="236"/>
    </location>
</feature>
<dbReference type="Gene3D" id="3.40.50.720">
    <property type="entry name" value="NAD(P)-binding Rossmann-like Domain"/>
    <property type="match status" value="1"/>
</dbReference>
<comment type="caution">
    <text evidence="2">The sequence shown here is derived from an EMBL/GenBank/DDBJ whole genome shotgun (WGS) entry which is preliminary data.</text>
</comment>
<dbReference type="Gene3D" id="3.30.360.10">
    <property type="entry name" value="Dihydrodipicolinate Reductase, domain 2"/>
    <property type="match status" value="1"/>
</dbReference>
<dbReference type="EMBL" id="JAAOIW010000024">
    <property type="protein sequence ID" value="NHN34907.1"/>
    <property type="molecule type" value="Genomic_DNA"/>
</dbReference>
<dbReference type="Pfam" id="PF22725">
    <property type="entry name" value="GFO_IDH_MocA_C3"/>
    <property type="match status" value="1"/>
</dbReference>